<organism evidence="2 3">
    <name type="scientific">Staphylococcus schweitzeri</name>
    <dbReference type="NCBI Taxonomy" id="1654388"/>
    <lineage>
        <taxon>Bacteria</taxon>
        <taxon>Bacillati</taxon>
        <taxon>Bacillota</taxon>
        <taxon>Bacilli</taxon>
        <taxon>Bacillales</taxon>
        <taxon>Staphylococcaceae</taxon>
        <taxon>Staphylococcus</taxon>
    </lineage>
</organism>
<feature type="domain" description="Calcineurin-like phosphoesterase" evidence="1">
    <location>
        <begin position="1"/>
        <end position="227"/>
    </location>
</feature>
<name>A0A077UKX9_9STAP</name>
<reference evidence="2 3" key="1">
    <citation type="submission" date="2014-05" db="EMBL/GenBank/DDBJ databases">
        <authorList>
            <person name="Aslett A.Martin."/>
            <person name="De Silva Nishadi"/>
        </authorList>
    </citation>
    <scope>NUCLEOTIDE SEQUENCE [LARGE SCALE GENOMIC DNA]</scope>
</reference>
<dbReference type="GO" id="GO:0016787">
    <property type="term" value="F:hydrolase activity"/>
    <property type="evidence" value="ECO:0007669"/>
    <property type="project" value="InterPro"/>
</dbReference>
<dbReference type="InterPro" id="IPR022302">
    <property type="entry name" value="Phosphoesterase_putative"/>
</dbReference>
<evidence type="ECO:0000313" key="3">
    <source>
        <dbReference type="Proteomes" id="UP000044616"/>
    </source>
</evidence>
<dbReference type="InterPro" id="IPR004843">
    <property type="entry name" value="Calcineurin-like_PHP"/>
</dbReference>
<accession>A0A077UKX9</accession>
<evidence type="ECO:0000259" key="1">
    <source>
        <dbReference type="Pfam" id="PF00149"/>
    </source>
</evidence>
<dbReference type="PANTHER" id="PTHR36492:SF2">
    <property type="entry name" value="[ACYL-CARRIER-PROTEIN] PHOSPHODIESTERASE PPTH"/>
    <property type="match status" value="1"/>
</dbReference>
<dbReference type="Gene3D" id="3.60.21.10">
    <property type="match status" value="1"/>
</dbReference>
<dbReference type="Proteomes" id="UP000044616">
    <property type="component" value="Unassembled WGS sequence"/>
</dbReference>
<dbReference type="RefSeq" id="WP_047529832.1">
    <property type="nucleotide sequence ID" value="NZ_CCEH01000005.1"/>
</dbReference>
<dbReference type="NCBIfam" id="TIGR03729">
    <property type="entry name" value="acc_ester"/>
    <property type="match status" value="1"/>
</dbReference>
<dbReference type="PANTHER" id="PTHR36492">
    <property type="match status" value="1"/>
</dbReference>
<sequence>MKVGVIADLHIDRHNRLKPVNYVNTLIEAVKSKNIDILLIAGDISNDFKLTSHFIEQLTQNLDTLVRFVPGNHDLWNTEDTSTQETWDSYKSMSQCLVGQPNIINEEWAIVGHTAWYDYSYAAKRFSLEQLQKGKYYGATWQDKERISWGISDQTLSKQAVEEVYKDIKKVGNRRIILVTHVVTHPEFVVPMPHRIFDFYNAYIGTSDFNDLYDTFDIPYSVMGHVHFRKSIVDNGRHYICPCLGYPRQWRTEDLYQEIIEIMQIIEI</sequence>
<evidence type="ECO:0000313" key="2">
    <source>
        <dbReference type="EMBL" id="CDR27683.1"/>
    </source>
</evidence>
<dbReference type="SUPFAM" id="SSF56300">
    <property type="entry name" value="Metallo-dependent phosphatases"/>
    <property type="match status" value="1"/>
</dbReference>
<dbReference type="EMBL" id="CCEH01000005">
    <property type="protein sequence ID" value="CDR27683.1"/>
    <property type="molecule type" value="Genomic_DNA"/>
</dbReference>
<protein>
    <submittedName>
        <fullName evidence="2">Phosphoesterase</fullName>
    </submittedName>
</protein>
<gene>
    <name evidence="2" type="ORF">ERS140147_00790</name>
</gene>
<proteinExistence type="predicted"/>
<dbReference type="InterPro" id="IPR029052">
    <property type="entry name" value="Metallo-depent_PP-like"/>
</dbReference>
<dbReference type="AlphaFoldDB" id="A0A077UKX9"/>
<dbReference type="Pfam" id="PF00149">
    <property type="entry name" value="Metallophos"/>
    <property type="match status" value="1"/>
</dbReference>
<dbReference type="InterPro" id="IPR052963">
    <property type="entry name" value="Pantetheine_PDE"/>
</dbReference>